<dbReference type="AlphaFoldDB" id="A0A382PT87"/>
<organism evidence="1">
    <name type="scientific">marine metagenome</name>
    <dbReference type="NCBI Taxonomy" id="408172"/>
    <lineage>
        <taxon>unclassified sequences</taxon>
        <taxon>metagenomes</taxon>
        <taxon>ecological metagenomes</taxon>
    </lineage>
</organism>
<accession>A0A382PT87</accession>
<feature type="non-terminal residue" evidence="1">
    <location>
        <position position="31"/>
    </location>
</feature>
<name>A0A382PT87_9ZZZZ</name>
<evidence type="ECO:0000313" key="1">
    <source>
        <dbReference type="EMBL" id="SVC76010.1"/>
    </source>
</evidence>
<dbReference type="EMBL" id="UINC01109290">
    <property type="protein sequence ID" value="SVC76010.1"/>
    <property type="molecule type" value="Genomic_DNA"/>
</dbReference>
<protein>
    <submittedName>
        <fullName evidence="1">Uncharacterized protein</fullName>
    </submittedName>
</protein>
<proteinExistence type="predicted"/>
<sequence length="31" mass="3519">MIQLFIVCVSISSAQSIKHRLLVPLYVYPTV</sequence>
<gene>
    <name evidence="1" type="ORF">METZ01_LOCUS328864</name>
</gene>
<reference evidence="1" key="1">
    <citation type="submission" date="2018-05" db="EMBL/GenBank/DDBJ databases">
        <authorList>
            <person name="Lanie J.A."/>
            <person name="Ng W.-L."/>
            <person name="Kazmierczak K.M."/>
            <person name="Andrzejewski T.M."/>
            <person name="Davidsen T.M."/>
            <person name="Wayne K.J."/>
            <person name="Tettelin H."/>
            <person name="Glass J.I."/>
            <person name="Rusch D."/>
            <person name="Podicherti R."/>
            <person name="Tsui H.-C.T."/>
            <person name="Winkler M.E."/>
        </authorList>
    </citation>
    <scope>NUCLEOTIDE SEQUENCE</scope>
</reference>